<dbReference type="Proteomes" id="UP000027855">
    <property type="component" value="Unassembled WGS sequence"/>
</dbReference>
<protein>
    <recommendedName>
        <fullName evidence="6">Mutator family transposase</fullName>
    </recommendedName>
</protein>
<sequence length="368" mass="42436">MTQFSTELLNFLAQKQDIDEFFRTSLETAMNDPLQAELSALLGYEPYDKVGYNSGNSRNGNFSPALIPSYGRRDDHLEEMVIKLYQTSVTTREISDIIERMDGHHYSPATISNISKTTQENVSAFHERSLEANYSVLFLDGTYLPLRRGAVNKECIHIALGITPEGQKVVLGYEIAPNENNDSWSTLLDKLQKQGIQQVSHVATDCFKGLEQMISQAYPLAKQQRCLIHISRNLASKVKRADRAVILKQFKTIYRTENLEIAVLALEDFIAEWKPKYRKVMESLENTDNLLTFYQFPYQIWNSINSTNLIESLNKEIKRQTKKQVLFPNEETLKRYLVTLFKDYNFKQSQRIHRGFGQCSDTLESLFD</sequence>
<dbReference type="RefSeq" id="WP_037601060.1">
    <property type="nucleotide sequence ID" value="NZ_JADMQU010000002.1"/>
</dbReference>
<evidence type="ECO:0000256" key="3">
    <source>
        <dbReference type="ARBA" id="ARBA00022578"/>
    </source>
</evidence>
<dbReference type="Pfam" id="PF00872">
    <property type="entry name" value="Transposase_mut"/>
    <property type="match status" value="1"/>
</dbReference>
<dbReference type="AlphaFoldDB" id="A0A074ITK8"/>
<evidence type="ECO:0000256" key="6">
    <source>
        <dbReference type="RuleBase" id="RU365089"/>
    </source>
</evidence>
<keyword evidence="5 6" id="KW-0233">DNA recombination</keyword>
<dbReference type="InterPro" id="IPR001207">
    <property type="entry name" value="Transposase_mutator"/>
</dbReference>
<evidence type="ECO:0000256" key="1">
    <source>
        <dbReference type="ARBA" id="ARBA00002190"/>
    </source>
</evidence>
<dbReference type="GO" id="GO:0004803">
    <property type="term" value="F:transposase activity"/>
    <property type="evidence" value="ECO:0007669"/>
    <property type="project" value="UniProtKB-UniRule"/>
</dbReference>
<comment type="function">
    <text evidence="1 6">Required for the transposition of the insertion element.</text>
</comment>
<evidence type="ECO:0000256" key="5">
    <source>
        <dbReference type="ARBA" id="ARBA00023172"/>
    </source>
</evidence>
<evidence type="ECO:0000256" key="4">
    <source>
        <dbReference type="ARBA" id="ARBA00023125"/>
    </source>
</evidence>
<dbReference type="PANTHER" id="PTHR33217">
    <property type="entry name" value="TRANSPOSASE FOR INSERTION SEQUENCE ELEMENT IS1081"/>
    <property type="match status" value="1"/>
</dbReference>
<accession>A0A074ITK8</accession>
<dbReference type="PROSITE" id="PS01007">
    <property type="entry name" value="TRANSPOSASE_MUTATOR"/>
    <property type="match status" value="1"/>
</dbReference>
<organism evidence="7 8">
    <name type="scientific">Streptococcus salivarius</name>
    <dbReference type="NCBI Taxonomy" id="1304"/>
    <lineage>
        <taxon>Bacteria</taxon>
        <taxon>Bacillati</taxon>
        <taxon>Bacillota</taxon>
        <taxon>Bacilli</taxon>
        <taxon>Lactobacillales</taxon>
        <taxon>Streptococcaceae</taxon>
        <taxon>Streptococcus</taxon>
    </lineage>
</organism>
<name>A0A074ITK8_STRSL</name>
<evidence type="ECO:0000313" key="8">
    <source>
        <dbReference type="Proteomes" id="UP000027855"/>
    </source>
</evidence>
<dbReference type="NCBIfam" id="NF033543">
    <property type="entry name" value="transpos_IS256"/>
    <property type="match status" value="1"/>
</dbReference>
<comment type="similarity">
    <text evidence="2 6">Belongs to the transposase mutator family.</text>
</comment>
<evidence type="ECO:0000313" key="7">
    <source>
        <dbReference type="EMBL" id="KEO46230.1"/>
    </source>
</evidence>
<dbReference type="PANTHER" id="PTHR33217:SF8">
    <property type="entry name" value="MUTATOR FAMILY TRANSPOSASE"/>
    <property type="match status" value="1"/>
</dbReference>
<dbReference type="EMBL" id="JJMT01000006">
    <property type="protein sequence ID" value="KEO46230.1"/>
    <property type="molecule type" value="Genomic_DNA"/>
</dbReference>
<proteinExistence type="inferred from homology"/>
<dbReference type="GO" id="GO:0006313">
    <property type="term" value="P:DNA transposition"/>
    <property type="evidence" value="ECO:0007669"/>
    <property type="project" value="UniProtKB-UniRule"/>
</dbReference>
<dbReference type="GO" id="GO:0003677">
    <property type="term" value="F:DNA binding"/>
    <property type="evidence" value="ECO:0007669"/>
    <property type="project" value="UniProtKB-UniRule"/>
</dbReference>
<reference evidence="7 8" key="1">
    <citation type="submission" date="2014-04" db="EMBL/GenBank/DDBJ databases">
        <title>Variable characteristics of bacteriocin-producing Streptococcus salivarius strains isolated from Malaysian subjects.</title>
        <authorList>
            <person name="Philip K."/>
            <person name="Barbour A."/>
        </authorList>
    </citation>
    <scope>NUCLEOTIDE SEQUENCE [LARGE SCALE GENOMIC DNA]</scope>
    <source>
        <strain evidence="7 8">NU10</strain>
    </source>
</reference>
<keyword evidence="6" id="KW-0814">Transposable element</keyword>
<gene>
    <name evidence="7" type="ORF">DL07_10015</name>
</gene>
<keyword evidence="3 6" id="KW-0815">Transposition</keyword>
<evidence type="ECO:0000256" key="2">
    <source>
        <dbReference type="ARBA" id="ARBA00010961"/>
    </source>
</evidence>
<comment type="caution">
    <text evidence="7">The sequence shown here is derived from an EMBL/GenBank/DDBJ whole genome shotgun (WGS) entry which is preliminary data.</text>
</comment>
<keyword evidence="4 6" id="KW-0238">DNA-binding</keyword>